<keyword evidence="2" id="KW-0238">DNA-binding</keyword>
<proteinExistence type="predicted"/>
<dbReference type="SMART" id="SM00342">
    <property type="entry name" value="HTH_ARAC"/>
    <property type="match status" value="1"/>
</dbReference>
<dbReference type="GO" id="GO:0003700">
    <property type="term" value="F:DNA-binding transcription factor activity"/>
    <property type="evidence" value="ECO:0007669"/>
    <property type="project" value="InterPro"/>
</dbReference>
<evidence type="ECO:0000256" key="1">
    <source>
        <dbReference type="ARBA" id="ARBA00023015"/>
    </source>
</evidence>
<dbReference type="InterPro" id="IPR018060">
    <property type="entry name" value="HTH_AraC"/>
</dbReference>
<evidence type="ECO:0000313" key="6">
    <source>
        <dbReference type="Proteomes" id="UP000435985"/>
    </source>
</evidence>
<dbReference type="InterPro" id="IPR009057">
    <property type="entry name" value="Homeodomain-like_sf"/>
</dbReference>
<keyword evidence="1" id="KW-0805">Transcription regulation</keyword>
<dbReference type="Proteomes" id="UP000435985">
    <property type="component" value="Unassembled WGS sequence"/>
</dbReference>
<dbReference type="Pfam" id="PF12833">
    <property type="entry name" value="HTH_18"/>
    <property type="match status" value="1"/>
</dbReference>
<dbReference type="PANTHER" id="PTHR43280:SF2">
    <property type="entry name" value="HTH-TYPE TRANSCRIPTIONAL REGULATOR EXSA"/>
    <property type="match status" value="1"/>
</dbReference>
<evidence type="ECO:0000256" key="2">
    <source>
        <dbReference type="ARBA" id="ARBA00023125"/>
    </source>
</evidence>
<dbReference type="SUPFAM" id="SSF46689">
    <property type="entry name" value="Homeodomain-like"/>
    <property type="match status" value="1"/>
</dbReference>
<feature type="domain" description="HTH araC/xylS-type" evidence="4">
    <location>
        <begin position="58"/>
        <end position="157"/>
    </location>
</feature>
<accession>A0A642C3Q3</accession>
<dbReference type="AlphaFoldDB" id="A0A642C3Q3"/>
<dbReference type="PANTHER" id="PTHR43280">
    <property type="entry name" value="ARAC-FAMILY TRANSCRIPTIONAL REGULATOR"/>
    <property type="match status" value="1"/>
</dbReference>
<gene>
    <name evidence="5" type="ORF">F3B98_31645</name>
</gene>
<dbReference type="GO" id="GO:0043565">
    <property type="term" value="F:sequence-specific DNA binding"/>
    <property type="evidence" value="ECO:0007669"/>
    <property type="project" value="InterPro"/>
</dbReference>
<feature type="non-terminal residue" evidence="5">
    <location>
        <position position="1"/>
    </location>
</feature>
<evidence type="ECO:0000313" key="5">
    <source>
        <dbReference type="EMBL" id="KAA4649138.1"/>
    </source>
</evidence>
<dbReference type="PROSITE" id="PS00041">
    <property type="entry name" value="HTH_ARAC_FAMILY_1"/>
    <property type="match status" value="1"/>
</dbReference>
<dbReference type="EMBL" id="VWFO01000558">
    <property type="protein sequence ID" value="KAA4649138.1"/>
    <property type="molecule type" value="Genomic_DNA"/>
</dbReference>
<reference evidence="5 6" key="1">
    <citation type="journal article" date="2019" name="Nat. Med.">
        <title>A library of human gut bacterial isolates paired with longitudinal multiomics data enables mechanistic microbiome research.</title>
        <authorList>
            <person name="Poyet M."/>
            <person name="Groussin M."/>
            <person name="Gibbons S.M."/>
            <person name="Avila-Pacheco J."/>
            <person name="Jiang X."/>
            <person name="Kearney S.M."/>
            <person name="Perrotta A.R."/>
            <person name="Berdy B."/>
            <person name="Zhao S."/>
            <person name="Lieberman T.D."/>
            <person name="Swanson P.K."/>
            <person name="Smith M."/>
            <person name="Roesemann S."/>
            <person name="Alexander J.E."/>
            <person name="Rich S.A."/>
            <person name="Livny J."/>
            <person name="Vlamakis H."/>
            <person name="Clish C."/>
            <person name="Bullock K."/>
            <person name="Deik A."/>
            <person name="Scott J."/>
            <person name="Pierce K.A."/>
            <person name="Xavier R.J."/>
            <person name="Alm E.J."/>
        </authorList>
    </citation>
    <scope>NUCLEOTIDE SEQUENCE [LARGE SCALE GENOMIC DNA]</scope>
    <source>
        <strain evidence="5 6">BIOML-A14</strain>
    </source>
</reference>
<name>A0A642C3Q3_BACOV</name>
<dbReference type="InterPro" id="IPR018062">
    <property type="entry name" value="HTH_AraC-typ_CS"/>
</dbReference>
<comment type="caution">
    <text evidence="5">The sequence shown here is derived from an EMBL/GenBank/DDBJ whole genome shotgun (WGS) entry which is preliminary data.</text>
</comment>
<keyword evidence="3" id="KW-0804">Transcription</keyword>
<evidence type="ECO:0000259" key="4">
    <source>
        <dbReference type="PROSITE" id="PS01124"/>
    </source>
</evidence>
<protein>
    <submittedName>
        <fullName evidence="5">Helix-turn-helix transcriptional regulator</fullName>
    </submittedName>
</protein>
<dbReference type="Gene3D" id="1.10.10.60">
    <property type="entry name" value="Homeodomain-like"/>
    <property type="match status" value="2"/>
</dbReference>
<dbReference type="InterPro" id="IPR020449">
    <property type="entry name" value="Tscrpt_reg_AraC-type_HTH"/>
</dbReference>
<sequence>PFSASLLRSRINNLLDSRKKLIAQFQQTGTNHNPNSHLDEKRSIITEALSKLDNEFIEKITQLVEDNLSSEKIDITYLSDKMCMSGSTLYRKMKALTGLSTNEYIRKVKMQNAERLLLEGKYNISEIAYKIGMNSTGYFRQCFKDEFGVSPSDYLKQFTSPTPPPSS</sequence>
<dbReference type="PROSITE" id="PS01124">
    <property type="entry name" value="HTH_ARAC_FAMILY_2"/>
    <property type="match status" value="1"/>
</dbReference>
<dbReference type="PRINTS" id="PR00032">
    <property type="entry name" value="HTHARAC"/>
</dbReference>
<organism evidence="5 6">
    <name type="scientific">Bacteroides ovatus</name>
    <dbReference type="NCBI Taxonomy" id="28116"/>
    <lineage>
        <taxon>Bacteria</taxon>
        <taxon>Pseudomonadati</taxon>
        <taxon>Bacteroidota</taxon>
        <taxon>Bacteroidia</taxon>
        <taxon>Bacteroidales</taxon>
        <taxon>Bacteroidaceae</taxon>
        <taxon>Bacteroides</taxon>
    </lineage>
</organism>
<evidence type="ECO:0000256" key="3">
    <source>
        <dbReference type="ARBA" id="ARBA00023163"/>
    </source>
</evidence>